<dbReference type="EMBL" id="OMOD01000178">
    <property type="protein sequence ID" value="SPF48090.1"/>
    <property type="molecule type" value="Genomic_DNA"/>
</dbReference>
<dbReference type="Proteomes" id="UP000238701">
    <property type="component" value="Unassembled WGS sequence"/>
</dbReference>
<proteinExistence type="predicted"/>
<organism evidence="1 2">
    <name type="scientific">Candidatus Sulfotelmatobacter kueseliae</name>
    <dbReference type="NCBI Taxonomy" id="2042962"/>
    <lineage>
        <taxon>Bacteria</taxon>
        <taxon>Pseudomonadati</taxon>
        <taxon>Acidobacteriota</taxon>
        <taxon>Terriglobia</taxon>
        <taxon>Terriglobales</taxon>
        <taxon>Candidatus Korobacteraceae</taxon>
        <taxon>Candidatus Sulfotelmatobacter</taxon>
    </lineage>
</organism>
<evidence type="ECO:0000313" key="1">
    <source>
        <dbReference type="EMBL" id="SPF48090.1"/>
    </source>
</evidence>
<evidence type="ECO:0000313" key="2">
    <source>
        <dbReference type="Proteomes" id="UP000238701"/>
    </source>
</evidence>
<sequence length="76" mass="8558">MFLVETERVNKPGESAVPPFVRARQLPRQVEHYWLCDECAAHWTLVYDRDRGITLAPLRRPVASMPSAGAAHSEVA</sequence>
<dbReference type="AlphaFoldDB" id="A0A2U3L8F0"/>
<reference evidence="2" key="1">
    <citation type="submission" date="2018-02" db="EMBL/GenBank/DDBJ databases">
        <authorList>
            <person name="Hausmann B."/>
        </authorList>
    </citation>
    <scope>NUCLEOTIDE SEQUENCE [LARGE SCALE GENOMIC DNA]</scope>
    <source>
        <strain evidence="2">Peat soil MAG SbA1</strain>
    </source>
</reference>
<accession>A0A2U3L8F0</accession>
<protein>
    <submittedName>
        <fullName evidence="1">Uncharacterized protein</fullName>
    </submittedName>
</protein>
<name>A0A2U3L8F0_9BACT</name>
<gene>
    <name evidence="1" type="ORF">SBA1_800013</name>
</gene>